<protein>
    <recommendedName>
        <fullName evidence="2">Thiol:disulfide interchange protein DsbD N-terminal domain-containing protein</fullName>
    </recommendedName>
</protein>
<gene>
    <name evidence="3" type="ORF">KTO63_21765</name>
</gene>
<organism evidence="3 4">
    <name type="scientific">Pinibacter aurantiacus</name>
    <dbReference type="NCBI Taxonomy" id="2851599"/>
    <lineage>
        <taxon>Bacteria</taxon>
        <taxon>Pseudomonadati</taxon>
        <taxon>Bacteroidota</taxon>
        <taxon>Chitinophagia</taxon>
        <taxon>Chitinophagales</taxon>
        <taxon>Chitinophagaceae</taxon>
        <taxon>Pinibacter</taxon>
    </lineage>
</organism>
<keyword evidence="4" id="KW-1185">Reference proteome</keyword>
<evidence type="ECO:0000256" key="1">
    <source>
        <dbReference type="SAM" id="SignalP"/>
    </source>
</evidence>
<evidence type="ECO:0000259" key="2">
    <source>
        <dbReference type="Pfam" id="PF11412"/>
    </source>
</evidence>
<feature type="chain" id="PRO_5039380367" description="Thiol:disulfide interchange protein DsbD N-terminal domain-containing protein" evidence="1">
    <location>
        <begin position="21"/>
        <end position="151"/>
    </location>
</feature>
<feature type="domain" description="Thiol:disulfide interchange protein DsbD N-terminal" evidence="2">
    <location>
        <begin position="30"/>
        <end position="146"/>
    </location>
</feature>
<proteinExistence type="predicted"/>
<reference evidence="3" key="1">
    <citation type="submission" date="2021-06" db="EMBL/GenBank/DDBJ databases">
        <authorList>
            <person name="Huq M.A."/>
        </authorList>
    </citation>
    <scope>NUCLEOTIDE SEQUENCE</scope>
    <source>
        <strain evidence="3">MAH-26</strain>
    </source>
</reference>
<dbReference type="InterPro" id="IPR028250">
    <property type="entry name" value="DsbDN"/>
</dbReference>
<evidence type="ECO:0000313" key="4">
    <source>
        <dbReference type="Proteomes" id="UP000812270"/>
    </source>
</evidence>
<dbReference type="Pfam" id="PF11412">
    <property type="entry name" value="DsbD_N"/>
    <property type="match status" value="1"/>
</dbReference>
<dbReference type="EMBL" id="JAHSPG010000016">
    <property type="protein sequence ID" value="MBV4359807.1"/>
    <property type="molecule type" value="Genomic_DNA"/>
</dbReference>
<dbReference type="RefSeq" id="WP_217794070.1">
    <property type="nucleotide sequence ID" value="NZ_JAHSPG010000016.1"/>
</dbReference>
<keyword evidence="1" id="KW-0732">Signal</keyword>
<dbReference type="AlphaFoldDB" id="A0A9E2W9K1"/>
<comment type="caution">
    <text evidence="3">The sequence shown here is derived from an EMBL/GenBank/DDBJ whole genome shotgun (WGS) entry which is preliminary data.</text>
</comment>
<sequence length="151" mass="16606">MKKIALFLVAALVTTLSLSAQSTSQVKWSFSSKKVADNTYEIHMTATINGNWHMYAQDGGDGPVSTSFAFTKNPLLTMDGKVKEVGKMKKVYEESFSSEVRYYEKSVDFVQVVKVKGKAKTNVAGKVEFMVCNDKECLPPSDVDFKVAIGG</sequence>
<evidence type="ECO:0000313" key="3">
    <source>
        <dbReference type="EMBL" id="MBV4359807.1"/>
    </source>
</evidence>
<accession>A0A9E2W9K1</accession>
<feature type="signal peptide" evidence="1">
    <location>
        <begin position="1"/>
        <end position="20"/>
    </location>
</feature>
<dbReference type="Proteomes" id="UP000812270">
    <property type="component" value="Unassembled WGS sequence"/>
</dbReference>
<name>A0A9E2W9K1_9BACT</name>